<feature type="transmembrane region" description="Helical" evidence="7">
    <location>
        <begin position="161"/>
        <end position="181"/>
    </location>
</feature>
<keyword evidence="2" id="KW-0813">Transport</keyword>
<feature type="transmembrane region" description="Helical" evidence="7">
    <location>
        <begin position="209"/>
        <end position="231"/>
    </location>
</feature>
<feature type="transmembrane region" description="Helical" evidence="7">
    <location>
        <begin position="331"/>
        <end position="352"/>
    </location>
</feature>
<feature type="transmembrane region" description="Helical" evidence="7">
    <location>
        <begin position="101"/>
        <end position="121"/>
    </location>
</feature>
<dbReference type="RefSeq" id="WP_186884609.1">
    <property type="nucleotide sequence ID" value="NZ_JACOFT010000005.1"/>
</dbReference>
<evidence type="ECO:0000313" key="10">
    <source>
        <dbReference type="Proteomes" id="UP000637632"/>
    </source>
</evidence>
<keyword evidence="3" id="KW-1003">Cell membrane</keyword>
<proteinExistence type="predicted"/>
<comment type="subcellular location">
    <subcellularLocation>
        <location evidence="1">Cell membrane</location>
        <topology evidence="1">Multi-pass membrane protein</topology>
    </subcellularLocation>
</comment>
<gene>
    <name evidence="9" type="ORF">H8K26_14420</name>
</gene>
<dbReference type="PANTHER" id="PTHR23517">
    <property type="entry name" value="RESISTANCE PROTEIN MDTM, PUTATIVE-RELATED-RELATED"/>
    <property type="match status" value="1"/>
</dbReference>
<dbReference type="Gene3D" id="1.20.1250.20">
    <property type="entry name" value="MFS general substrate transporter like domains"/>
    <property type="match status" value="1"/>
</dbReference>
<keyword evidence="10" id="KW-1185">Reference proteome</keyword>
<accession>A0ABR6XIS3</accession>
<evidence type="ECO:0000256" key="3">
    <source>
        <dbReference type="ARBA" id="ARBA00022475"/>
    </source>
</evidence>
<keyword evidence="5 7" id="KW-1133">Transmembrane helix</keyword>
<feature type="domain" description="Major facilitator superfamily (MFS) profile" evidence="8">
    <location>
        <begin position="1"/>
        <end position="384"/>
    </location>
</feature>
<dbReference type="Proteomes" id="UP000637632">
    <property type="component" value="Unassembled WGS sequence"/>
</dbReference>
<evidence type="ECO:0000256" key="1">
    <source>
        <dbReference type="ARBA" id="ARBA00004651"/>
    </source>
</evidence>
<comment type="caution">
    <text evidence="9">The sequence shown here is derived from an EMBL/GenBank/DDBJ whole genome shotgun (WGS) entry which is preliminary data.</text>
</comment>
<feature type="transmembrane region" description="Helical" evidence="7">
    <location>
        <begin position="44"/>
        <end position="64"/>
    </location>
</feature>
<organism evidence="9 10">
    <name type="scientific">Undibacterium aquatile</name>
    <dbReference type="NCBI Taxonomy" id="1537398"/>
    <lineage>
        <taxon>Bacteria</taxon>
        <taxon>Pseudomonadati</taxon>
        <taxon>Pseudomonadota</taxon>
        <taxon>Betaproteobacteria</taxon>
        <taxon>Burkholderiales</taxon>
        <taxon>Oxalobacteraceae</taxon>
        <taxon>Undibacterium</taxon>
    </lineage>
</organism>
<reference evidence="9 10" key="1">
    <citation type="submission" date="2020-08" db="EMBL/GenBank/DDBJ databases">
        <title>Novel species isolated from subtropical streams in China.</title>
        <authorList>
            <person name="Lu H."/>
        </authorList>
    </citation>
    <scope>NUCLEOTIDE SEQUENCE [LARGE SCALE GENOMIC DNA]</scope>
    <source>
        <strain evidence="9 10">CCTCC AB 2015119</strain>
    </source>
</reference>
<dbReference type="InterPro" id="IPR050171">
    <property type="entry name" value="MFS_Transporters"/>
</dbReference>
<feature type="transmembrane region" description="Helical" evidence="7">
    <location>
        <begin position="293"/>
        <end position="310"/>
    </location>
</feature>
<evidence type="ECO:0000256" key="7">
    <source>
        <dbReference type="SAM" id="Phobius"/>
    </source>
</evidence>
<evidence type="ECO:0000313" key="9">
    <source>
        <dbReference type="EMBL" id="MBC3812640.1"/>
    </source>
</evidence>
<dbReference type="InterPro" id="IPR036259">
    <property type="entry name" value="MFS_trans_sf"/>
</dbReference>
<dbReference type="PANTHER" id="PTHR23517:SF2">
    <property type="entry name" value="MULTIDRUG RESISTANCE PROTEIN MDTH"/>
    <property type="match status" value="1"/>
</dbReference>
<evidence type="ECO:0000256" key="2">
    <source>
        <dbReference type="ARBA" id="ARBA00022448"/>
    </source>
</evidence>
<name>A0ABR6XIS3_9BURK</name>
<dbReference type="EMBL" id="JACOFT010000005">
    <property type="protein sequence ID" value="MBC3812640.1"/>
    <property type="molecule type" value="Genomic_DNA"/>
</dbReference>
<evidence type="ECO:0000259" key="8">
    <source>
        <dbReference type="PROSITE" id="PS50850"/>
    </source>
</evidence>
<feature type="transmembrane region" description="Helical" evidence="7">
    <location>
        <begin position="271"/>
        <end position="287"/>
    </location>
</feature>
<dbReference type="SUPFAM" id="SSF103473">
    <property type="entry name" value="MFS general substrate transporter"/>
    <property type="match status" value="1"/>
</dbReference>
<feature type="transmembrane region" description="Helical" evidence="7">
    <location>
        <begin position="76"/>
        <end position="95"/>
    </location>
</feature>
<keyword evidence="6 7" id="KW-0472">Membrane</keyword>
<evidence type="ECO:0000256" key="6">
    <source>
        <dbReference type="ARBA" id="ARBA00023136"/>
    </source>
</evidence>
<evidence type="ECO:0000256" key="5">
    <source>
        <dbReference type="ARBA" id="ARBA00022989"/>
    </source>
</evidence>
<keyword evidence="4 7" id="KW-0812">Transmembrane</keyword>
<feature type="transmembrane region" description="Helical" evidence="7">
    <location>
        <begin position="243"/>
        <end position="262"/>
    </location>
</feature>
<dbReference type="PROSITE" id="PS50850">
    <property type="entry name" value="MFS"/>
    <property type="match status" value="1"/>
</dbReference>
<evidence type="ECO:0000256" key="4">
    <source>
        <dbReference type="ARBA" id="ARBA00022692"/>
    </source>
</evidence>
<feature type="transmembrane region" description="Helical" evidence="7">
    <location>
        <begin position="133"/>
        <end position="155"/>
    </location>
</feature>
<feature type="transmembrane region" description="Helical" evidence="7">
    <location>
        <begin position="12"/>
        <end position="32"/>
    </location>
</feature>
<dbReference type="Pfam" id="PF07690">
    <property type="entry name" value="MFS_1"/>
    <property type="match status" value="1"/>
</dbReference>
<dbReference type="InterPro" id="IPR020846">
    <property type="entry name" value="MFS_dom"/>
</dbReference>
<dbReference type="InterPro" id="IPR011701">
    <property type="entry name" value="MFS"/>
</dbReference>
<sequence length="394" mass="41776">MSRDEIRSATSLASIFALRMLGLFLILPVFAIHAKTLPDGDNALLVGLAMGIYGLSQAFGQIPFGIASDKFGRKRIIVIGLILFAVGAFVAASATTVMGVLIGRAIQGAGAISAAITALIADSTRDEHRTKAMAMVGGSIGLTFALSLVISPLLYQSIGMGGIFALTGVLSLIAIVVVLYVTPDAPALQHEPVPLSVVLKNRELMRLNYGVFVLHLSQMAMFVVVPSVLVQFLDLPVASHWKIYLPIMFASFIAMLPAIFIGEKYGKMKQVFVGAIALLLLVQLGFWQFLQQPFALVSLLFAFFVAFNILEASQPSLVSRIAPPAAKGAALGVYNTLQAIGLFCGGAVGGWVKQNLSGSSVFIVCAIMTVLWLIIAINMPDIAKRTKAAPAVQA</sequence>
<dbReference type="CDD" id="cd17472">
    <property type="entry name" value="MFS_YajR_like"/>
    <property type="match status" value="1"/>
</dbReference>
<protein>
    <submittedName>
        <fullName evidence="9">MFS transporter</fullName>
    </submittedName>
</protein>
<feature type="transmembrane region" description="Helical" evidence="7">
    <location>
        <begin position="358"/>
        <end position="377"/>
    </location>
</feature>